<gene>
    <name evidence="2" type="ORF">K0M31_010077</name>
</gene>
<evidence type="ECO:0000313" key="2">
    <source>
        <dbReference type="EMBL" id="KAK1121766.1"/>
    </source>
</evidence>
<dbReference type="AlphaFoldDB" id="A0AA40KIS4"/>
<accession>A0AA40KIS4</accession>
<dbReference type="Proteomes" id="UP001177670">
    <property type="component" value="Unassembled WGS sequence"/>
</dbReference>
<organism evidence="2 3">
    <name type="scientific">Melipona bicolor</name>
    <dbReference type="NCBI Taxonomy" id="60889"/>
    <lineage>
        <taxon>Eukaryota</taxon>
        <taxon>Metazoa</taxon>
        <taxon>Ecdysozoa</taxon>
        <taxon>Arthropoda</taxon>
        <taxon>Hexapoda</taxon>
        <taxon>Insecta</taxon>
        <taxon>Pterygota</taxon>
        <taxon>Neoptera</taxon>
        <taxon>Endopterygota</taxon>
        <taxon>Hymenoptera</taxon>
        <taxon>Apocrita</taxon>
        <taxon>Aculeata</taxon>
        <taxon>Apoidea</taxon>
        <taxon>Anthophila</taxon>
        <taxon>Apidae</taxon>
        <taxon>Melipona</taxon>
    </lineage>
</organism>
<feature type="compositionally biased region" description="Basic and acidic residues" evidence="1">
    <location>
        <begin position="1"/>
        <end position="20"/>
    </location>
</feature>
<protein>
    <submittedName>
        <fullName evidence="2">Uncharacterized protein</fullName>
    </submittedName>
</protein>
<evidence type="ECO:0000256" key="1">
    <source>
        <dbReference type="SAM" id="MobiDB-lite"/>
    </source>
</evidence>
<name>A0AA40KIS4_9HYME</name>
<feature type="compositionally biased region" description="Polar residues" evidence="1">
    <location>
        <begin position="22"/>
        <end position="34"/>
    </location>
</feature>
<evidence type="ECO:0000313" key="3">
    <source>
        <dbReference type="Proteomes" id="UP001177670"/>
    </source>
</evidence>
<keyword evidence="3" id="KW-1185">Reference proteome</keyword>
<reference evidence="2" key="1">
    <citation type="submission" date="2021-10" db="EMBL/GenBank/DDBJ databases">
        <title>Melipona bicolor Genome sequencing and assembly.</title>
        <authorList>
            <person name="Araujo N.S."/>
            <person name="Arias M.C."/>
        </authorList>
    </citation>
    <scope>NUCLEOTIDE SEQUENCE</scope>
    <source>
        <strain evidence="2">USP_2M_L1-L4_2017</strain>
        <tissue evidence="2">Whole body</tissue>
    </source>
</reference>
<comment type="caution">
    <text evidence="2">The sequence shown here is derived from an EMBL/GenBank/DDBJ whole genome shotgun (WGS) entry which is preliminary data.</text>
</comment>
<dbReference type="EMBL" id="JAHYIQ010000025">
    <property type="protein sequence ID" value="KAK1121766.1"/>
    <property type="molecule type" value="Genomic_DNA"/>
</dbReference>
<feature type="region of interest" description="Disordered" evidence="1">
    <location>
        <begin position="1"/>
        <end position="55"/>
    </location>
</feature>
<sequence length="106" mass="11847">MKRKEAAPRGDDKRERKEASTPRATNPSIIFRTSSRVEDGGGNYQHSRGPDSYASRRVEISRGKGILESGIGSATQAFLRFPARGNTRYLASRRRLTSSRLHQGTR</sequence>
<proteinExistence type="predicted"/>